<dbReference type="InterPro" id="IPR001789">
    <property type="entry name" value="Sig_transdc_resp-reg_receiver"/>
</dbReference>
<comment type="caution">
    <text evidence="6">The sequence shown here is derived from an EMBL/GenBank/DDBJ whole genome shotgun (WGS) entry which is preliminary data.</text>
</comment>
<dbReference type="RefSeq" id="WP_174404330.1">
    <property type="nucleotide sequence ID" value="NZ_BLVO01000012.1"/>
</dbReference>
<keyword evidence="2" id="KW-0902">Two-component regulatory system</keyword>
<protein>
    <submittedName>
        <fullName evidence="6">Response regulator</fullName>
    </submittedName>
</protein>
<sequence>MSDIRILFIDDETAFTATLLERMELRNITAMSAPDGHSGIAMMDESVRRGTPFEVIVLDVLMPGMDGLETLRHLRQRHPHIPVVVLTGHGSTRDGMKAMQLGAVDYLVKPVDIDELVRVIHNAAECAGALAPKVCTEGTAQE</sequence>
<feature type="modified residue" description="4-aspartylphosphate" evidence="4">
    <location>
        <position position="59"/>
    </location>
</feature>
<evidence type="ECO:0000256" key="2">
    <source>
        <dbReference type="ARBA" id="ARBA00023012"/>
    </source>
</evidence>
<dbReference type="PANTHER" id="PTHR48111:SF40">
    <property type="entry name" value="PHOSPHATE REGULON TRANSCRIPTIONAL REGULATORY PROTEIN PHOB"/>
    <property type="match status" value="1"/>
</dbReference>
<dbReference type="GO" id="GO:0000156">
    <property type="term" value="F:phosphorelay response regulator activity"/>
    <property type="evidence" value="ECO:0007669"/>
    <property type="project" value="TreeGrafter"/>
</dbReference>
<accession>A0A7J0BFY5</accession>
<feature type="domain" description="Response regulatory" evidence="5">
    <location>
        <begin position="5"/>
        <end position="124"/>
    </location>
</feature>
<dbReference type="Pfam" id="PF00072">
    <property type="entry name" value="Response_reg"/>
    <property type="match status" value="1"/>
</dbReference>
<evidence type="ECO:0000256" key="3">
    <source>
        <dbReference type="ARBA" id="ARBA00023125"/>
    </source>
</evidence>
<dbReference type="InterPro" id="IPR039420">
    <property type="entry name" value="WalR-like"/>
</dbReference>
<dbReference type="Gene3D" id="3.40.50.2300">
    <property type="match status" value="1"/>
</dbReference>
<dbReference type="GO" id="GO:0000976">
    <property type="term" value="F:transcription cis-regulatory region binding"/>
    <property type="evidence" value="ECO:0007669"/>
    <property type="project" value="TreeGrafter"/>
</dbReference>
<dbReference type="InterPro" id="IPR011006">
    <property type="entry name" value="CheY-like_superfamily"/>
</dbReference>
<evidence type="ECO:0000256" key="4">
    <source>
        <dbReference type="PROSITE-ProRule" id="PRU00169"/>
    </source>
</evidence>
<keyword evidence="3" id="KW-0238">DNA-binding</keyword>
<dbReference type="PANTHER" id="PTHR48111">
    <property type="entry name" value="REGULATOR OF RPOS"/>
    <property type="match status" value="1"/>
</dbReference>
<proteinExistence type="predicted"/>
<keyword evidence="7" id="KW-1185">Reference proteome</keyword>
<dbReference type="AlphaFoldDB" id="A0A7J0BFY5"/>
<keyword evidence="1 4" id="KW-0597">Phosphoprotein</keyword>
<evidence type="ECO:0000256" key="1">
    <source>
        <dbReference type="ARBA" id="ARBA00022553"/>
    </source>
</evidence>
<dbReference type="PROSITE" id="PS50110">
    <property type="entry name" value="RESPONSE_REGULATORY"/>
    <property type="match status" value="1"/>
</dbReference>
<name>A0A7J0BFY5_9BACT</name>
<dbReference type="EMBL" id="BLVO01000012">
    <property type="protein sequence ID" value="GFM32637.1"/>
    <property type="molecule type" value="Genomic_DNA"/>
</dbReference>
<dbReference type="GO" id="GO:0032993">
    <property type="term" value="C:protein-DNA complex"/>
    <property type="evidence" value="ECO:0007669"/>
    <property type="project" value="TreeGrafter"/>
</dbReference>
<reference evidence="6 7" key="1">
    <citation type="submission" date="2020-05" db="EMBL/GenBank/DDBJ databases">
        <title>Draft genome sequence of Desulfovibrio sp. strain HN2T.</title>
        <authorList>
            <person name="Ueno A."/>
            <person name="Tamazawa S."/>
            <person name="Tamamura S."/>
            <person name="Murakami T."/>
            <person name="Kiyama T."/>
            <person name="Inomata H."/>
            <person name="Amano Y."/>
            <person name="Miyakawa K."/>
            <person name="Tamaki H."/>
            <person name="Naganuma T."/>
            <person name="Kaneko K."/>
        </authorList>
    </citation>
    <scope>NUCLEOTIDE SEQUENCE [LARGE SCALE GENOMIC DNA]</scope>
    <source>
        <strain evidence="6 7">HN2</strain>
    </source>
</reference>
<organism evidence="6 7">
    <name type="scientific">Desulfovibrio subterraneus</name>
    <dbReference type="NCBI Taxonomy" id="2718620"/>
    <lineage>
        <taxon>Bacteria</taxon>
        <taxon>Pseudomonadati</taxon>
        <taxon>Thermodesulfobacteriota</taxon>
        <taxon>Desulfovibrionia</taxon>
        <taxon>Desulfovibrionales</taxon>
        <taxon>Desulfovibrionaceae</taxon>
        <taxon>Desulfovibrio</taxon>
    </lineage>
</organism>
<evidence type="ECO:0000313" key="6">
    <source>
        <dbReference type="EMBL" id="GFM32637.1"/>
    </source>
</evidence>
<dbReference type="GO" id="GO:0005829">
    <property type="term" value="C:cytosol"/>
    <property type="evidence" value="ECO:0007669"/>
    <property type="project" value="TreeGrafter"/>
</dbReference>
<dbReference type="SUPFAM" id="SSF52172">
    <property type="entry name" value="CheY-like"/>
    <property type="match status" value="1"/>
</dbReference>
<dbReference type="Proteomes" id="UP000503840">
    <property type="component" value="Unassembled WGS sequence"/>
</dbReference>
<evidence type="ECO:0000259" key="5">
    <source>
        <dbReference type="PROSITE" id="PS50110"/>
    </source>
</evidence>
<evidence type="ECO:0000313" key="7">
    <source>
        <dbReference type="Proteomes" id="UP000503840"/>
    </source>
</evidence>
<gene>
    <name evidence="6" type="ORF">DSM101010T_10020</name>
</gene>
<dbReference type="GO" id="GO:0006355">
    <property type="term" value="P:regulation of DNA-templated transcription"/>
    <property type="evidence" value="ECO:0007669"/>
    <property type="project" value="TreeGrafter"/>
</dbReference>
<dbReference type="SMART" id="SM00448">
    <property type="entry name" value="REC"/>
    <property type="match status" value="1"/>
</dbReference>